<dbReference type="InterPro" id="IPR005546">
    <property type="entry name" value="Autotransporte_beta"/>
</dbReference>
<dbReference type="EMBL" id="JBGORX010000001">
    <property type="protein sequence ID" value="MFJ1266992.1"/>
    <property type="molecule type" value="Genomic_DNA"/>
</dbReference>
<comment type="caution">
    <text evidence="3">The sequence shown here is derived from an EMBL/GenBank/DDBJ whole genome shotgun (WGS) entry which is preliminary data.</text>
</comment>
<feature type="signal peptide" evidence="1">
    <location>
        <begin position="1"/>
        <end position="24"/>
    </location>
</feature>
<dbReference type="RefSeq" id="WP_400185465.1">
    <property type="nucleotide sequence ID" value="NZ_JBGORX010000001.1"/>
</dbReference>
<feature type="domain" description="Autotransporter" evidence="2">
    <location>
        <begin position="32"/>
        <end position="318"/>
    </location>
</feature>
<accession>A0ABW8D2S3</accession>
<keyword evidence="4" id="KW-1185">Reference proteome</keyword>
<dbReference type="Proteomes" id="UP001615550">
    <property type="component" value="Unassembled WGS sequence"/>
</dbReference>
<evidence type="ECO:0000313" key="4">
    <source>
        <dbReference type="Proteomes" id="UP001615550"/>
    </source>
</evidence>
<gene>
    <name evidence="3" type="ORF">ACD661_00315</name>
</gene>
<evidence type="ECO:0000256" key="1">
    <source>
        <dbReference type="SAM" id="SignalP"/>
    </source>
</evidence>
<feature type="chain" id="PRO_5046520565" evidence="1">
    <location>
        <begin position="25"/>
        <end position="319"/>
    </location>
</feature>
<sequence>MNGVMMKKQALFISLLLAQSIATANQQPVQTPNISRYSVNGVYAYNDFNFNSTTLTGGFNRYKGHANFYSIGGNNVRLNDYFSAGLFAYWINTSLNSQLFLPGFSFSKTAQSITNNSIYGHVLTHIKPSFFFDVAGGYGQNTGHFRTSVEFPGLGTNYASGNNRGNNWFISGAALYSKQLNNFIINANVGVLHTEVNQRPYNLDFANVVATQFVDRLSTDATFLLENAEIGYQATPMIQPFVNGGLLQVANFSNNQRGVPVAFIGPVPGLNLDKNGYKVGGGVSFSYKQYALRVEQQYFKRGSIYSSNQTTVSLTANFA</sequence>
<name>A0ABW8D2S3_9GAMM</name>
<keyword evidence="1" id="KW-0732">Signal</keyword>
<proteinExistence type="predicted"/>
<dbReference type="SUPFAM" id="SSF103515">
    <property type="entry name" value="Autotransporter"/>
    <property type="match status" value="1"/>
</dbReference>
<protein>
    <submittedName>
        <fullName evidence="3">Autotransporter outer membrane beta-barrel domain-containing protein</fullName>
    </submittedName>
</protein>
<evidence type="ECO:0000313" key="3">
    <source>
        <dbReference type="EMBL" id="MFJ1266992.1"/>
    </source>
</evidence>
<dbReference type="InterPro" id="IPR036709">
    <property type="entry name" value="Autotransporte_beta_dom_sf"/>
</dbReference>
<dbReference type="PROSITE" id="PS51208">
    <property type="entry name" value="AUTOTRANSPORTER"/>
    <property type="match status" value="1"/>
</dbReference>
<organism evidence="3 4">
    <name type="scientific">Legionella lytica</name>
    <dbReference type="NCBI Taxonomy" id="96232"/>
    <lineage>
        <taxon>Bacteria</taxon>
        <taxon>Pseudomonadati</taxon>
        <taxon>Pseudomonadota</taxon>
        <taxon>Gammaproteobacteria</taxon>
        <taxon>Legionellales</taxon>
        <taxon>Legionellaceae</taxon>
        <taxon>Legionella</taxon>
    </lineage>
</organism>
<reference evidence="3 4" key="1">
    <citation type="submission" date="2024-08" db="EMBL/GenBank/DDBJ databases">
        <title>Draft Genome Sequence of Legionella lytica strain DSB2004, Isolated From a Fire Sprinkler System.</title>
        <authorList>
            <person name="Everhart A.D."/>
            <person name="Kidane D.T."/>
            <person name="Farone A.L."/>
            <person name="Farone M.B."/>
        </authorList>
    </citation>
    <scope>NUCLEOTIDE SEQUENCE [LARGE SCALE GENOMIC DNA]</scope>
    <source>
        <strain evidence="3 4">DSB2004</strain>
    </source>
</reference>
<evidence type="ECO:0000259" key="2">
    <source>
        <dbReference type="PROSITE" id="PS51208"/>
    </source>
</evidence>